<keyword evidence="1" id="KW-0812">Transmembrane</keyword>
<proteinExistence type="predicted"/>
<feature type="transmembrane region" description="Helical" evidence="1">
    <location>
        <begin position="90"/>
        <end position="111"/>
    </location>
</feature>
<organism evidence="3 4">
    <name type="scientific">Caerostris darwini</name>
    <dbReference type="NCBI Taxonomy" id="1538125"/>
    <lineage>
        <taxon>Eukaryota</taxon>
        <taxon>Metazoa</taxon>
        <taxon>Ecdysozoa</taxon>
        <taxon>Arthropoda</taxon>
        <taxon>Chelicerata</taxon>
        <taxon>Arachnida</taxon>
        <taxon>Araneae</taxon>
        <taxon>Araneomorphae</taxon>
        <taxon>Entelegynae</taxon>
        <taxon>Araneoidea</taxon>
        <taxon>Araneidae</taxon>
        <taxon>Caerostris</taxon>
    </lineage>
</organism>
<keyword evidence="2" id="KW-0732">Signal</keyword>
<keyword evidence="1" id="KW-0472">Membrane</keyword>
<evidence type="ECO:0000256" key="1">
    <source>
        <dbReference type="SAM" id="Phobius"/>
    </source>
</evidence>
<comment type="caution">
    <text evidence="3">The sequence shown here is derived from an EMBL/GenBank/DDBJ whole genome shotgun (WGS) entry which is preliminary data.</text>
</comment>
<evidence type="ECO:0000256" key="2">
    <source>
        <dbReference type="SAM" id="SignalP"/>
    </source>
</evidence>
<protein>
    <submittedName>
        <fullName evidence="3">Uncharacterized protein</fullName>
    </submittedName>
</protein>
<reference evidence="3 4" key="1">
    <citation type="submission" date="2021-06" db="EMBL/GenBank/DDBJ databases">
        <title>Caerostris darwini draft genome.</title>
        <authorList>
            <person name="Kono N."/>
            <person name="Arakawa K."/>
        </authorList>
    </citation>
    <scope>NUCLEOTIDE SEQUENCE [LARGE SCALE GENOMIC DNA]</scope>
</reference>
<dbReference type="AlphaFoldDB" id="A0AAV4WGP9"/>
<dbReference type="EMBL" id="BPLQ01014549">
    <property type="protein sequence ID" value="GIY80763.1"/>
    <property type="molecule type" value="Genomic_DNA"/>
</dbReference>
<accession>A0AAV4WGP9</accession>
<name>A0AAV4WGP9_9ARAC</name>
<keyword evidence="4" id="KW-1185">Reference proteome</keyword>
<keyword evidence="1" id="KW-1133">Transmembrane helix</keyword>
<sequence>MYRMEGKLRCCWLVAFLLSAVRMAAEVQYGYVVIAAGIGVSVRGNCGRLSESYAFPAVSCSAVIVFRWESQLANCFKVLKWVGCTVITSILLYELIHIEIWFGVFLSFLGLS</sequence>
<dbReference type="Proteomes" id="UP001054837">
    <property type="component" value="Unassembled WGS sequence"/>
</dbReference>
<evidence type="ECO:0000313" key="3">
    <source>
        <dbReference type="EMBL" id="GIY80763.1"/>
    </source>
</evidence>
<evidence type="ECO:0000313" key="4">
    <source>
        <dbReference type="Proteomes" id="UP001054837"/>
    </source>
</evidence>
<gene>
    <name evidence="3" type="ORF">CDAR_368381</name>
</gene>
<feature type="chain" id="PRO_5043797694" evidence="2">
    <location>
        <begin position="26"/>
        <end position="112"/>
    </location>
</feature>
<feature type="signal peptide" evidence="2">
    <location>
        <begin position="1"/>
        <end position="25"/>
    </location>
</feature>